<gene>
    <name evidence="15" type="ORF">Scep_005296</name>
</gene>
<evidence type="ECO:0000256" key="4">
    <source>
        <dbReference type="ARBA" id="ARBA00022676"/>
    </source>
</evidence>
<evidence type="ECO:0000256" key="8">
    <source>
        <dbReference type="ARBA" id="ARBA00022989"/>
    </source>
</evidence>
<proteinExistence type="inferred from homology"/>
<dbReference type="GO" id="GO:0005737">
    <property type="term" value="C:cytoplasm"/>
    <property type="evidence" value="ECO:0007669"/>
    <property type="project" value="TreeGrafter"/>
</dbReference>
<comment type="subcellular location">
    <subcellularLocation>
        <location evidence="1">Membrane</location>
        <topology evidence="1">Single-pass type II membrane protein</topology>
    </subcellularLocation>
</comment>
<reference evidence="15 16" key="1">
    <citation type="submission" date="2024-01" db="EMBL/GenBank/DDBJ databases">
        <title>Genome assemblies of Stephania.</title>
        <authorList>
            <person name="Yang L."/>
        </authorList>
    </citation>
    <scope>NUCLEOTIDE SEQUENCE [LARGE SCALE GENOMIC DNA]</scope>
    <source>
        <strain evidence="15">JXDWG</strain>
        <tissue evidence="15">Leaf</tissue>
    </source>
</reference>
<dbReference type="InterPro" id="IPR024709">
    <property type="entry name" value="FucosylTrfase_pln"/>
</dbReference>
<evidence type="ECO:0000256" key="1">
    <source>
        <dbReference type="ARBA" id="ARBA00004606"/>
    </source>
</evidence>
<evidence type="ECO:0000313" key="16">
    <source>
        <dbReference type="Proteomes" id="UP001419268"/>
    </source>
</evidence>
<evidence type="ECO:0000256" key="9">
    <source>
        <dbReference type="ARBA" id="ARBA00023136"/>
    </source>
</evidence>
<keyword evidence="5" id="KW-0808">Transferase</keyword>
<evidence type="ECO:0000256" key="13">
    <source>
        <dbReference type="ARBA" id="ARBA00030350"/>
    </source>
</evidence>
<evidence type="ECO:0000256" key="10">
    <source>
        <dbReference type="ARBA" id="ARBA00023180"/>
    </source>
</evidence>
<keyword evidence="8 14" id="KW-1133">Transmembrane helix</keyword>
<keyword evidence="6 14" id="KW-0812">Transmembrane</keyword>
<keyword evidence="7" id="KW-0735">Signal-anchor</keyword>
<dbReference type="GO" id="GO:0006004">
    <property type="term" value="P:fucose metabolic process"/>
    <property type="evidence" value="ECO:0007669"/>
    <property type="project" value="UniProtKB-KW"/>
</dbReference>
<evidence type="ECO:0000256" key="12">
    <source>
        <dbReference type="ARBA" id="ARBA00023277"/>
    </source>
</evidence>
<keyword evidence="16" id="KW-1185">Reference proteome</keyword>
<evidence type="ECO:0000256" key="14">
    <source>
        <dbReference type="SAM" id="Phobius"/>
    </source>
</evidence>
<keyword evidence="9 14" id="KW-0472">Membrane</keyword>
<feature type="transmembrane region" description="Helical" evidence="14">
    <location>
        <begin position="25"/>
        <end position="46"/>
    </location>
</feature>
<keyword evidence="11" id="KW-0294">Fucose metabolism</keyword>
<dbReference type="CDD" id="cd11299">
    <property type="entry name" value="O-FucT_plant"/>
    <property type="match status" value="1"/>
</dbReference>
<keyword evidence="4" id="KW-0328">Glycosyltransferase</keyword>
<evidence type="ECO:0000256" key="7">
    <source>
        <dbReference type="ARBA" id="ARBA00022968"/>
    </source>
</evidence>
<keyword evidence="12" id="KW-0119">Carbohydrate metabolism</keyword>
<name>A0AAP0PW85_9MAGN</name>
<evidence type="ECO:0000256" key="3">
    <source>
        <dbReference type="ARBA" id="ARBA00007737"/>
    </source>
</evidence>
<organism evidence="15 16">
    <name type="scientific">Stephania cephalantha</name>
    <dbReference type="NCBI Taxonomy" id="152367"/>
    <lineage>
        <taxon>Eukaryota</taxon>
        <taxon>Viridiplantae</taxon>
        <taxon>Streptophyta</taxon>
        <taxon>Embryophyta</taxon>
        <taxon>Tracheophyta</taxon>
        <taxon>Spermatophyta</taxon>
        <taxon>Magnoliopsida</taxon>
        <taxon>Ranunculales</taxon>
        <taxon>Menispermaceae</taxon>
        <taxon>Menispermoideae</taxon>
        <taxon>Cissampelideae</taxon>
        <taxon>Stephania</taxon>
    </lineage>
</organism>
<evidence type="ECO:0000256" key="6">
    <source>
        <dbReference type="ARBA" id="ARBA00022692"/>
    </source>
</evidence>
<comment type="pathway">
    <text evidence="2">Glycan metabolism.</text>
</comment>
<protein>
    <recommendedName>
        <fullName evidence="13">O-fucosyltransferase family protein</fullName>
    </recommendedName>
</protein>
<evidence type="ECO:0000313" key="15">
    <source>
        <dbReference type="EMBL" id="KAK9158722.1"/>
    </source>
</evidence>
<dbReference type="PIRSF" id="PIRSF009360">
    <property type="entry name" value="UCP009360"/>
    <property type="match status" value="1"/>
</dbReference>
<dbReference type="GO" id="GO:0016757">
    <property type="term" value="F:glycosyltransferase activity"/>
    <property type="evidence" value="ECO:0007669"/>
    <property type="project" value="UniProtKB-KW"/>
</dbReference>
<sequence length="569" mass="65864">MEGNHPIFMRRREEHGRHVRKHSRLLILCAKACLLCIVTLMVYFWVFRIPRFHDVMTNNSSTHPCLKNSTSSRVSWRIRNVQPNNSYTLPSFTNMSSRAPQRFRSGQLNSSYTNPSFTNISSRASRVDEESRPKNKISTLNHWGNSSTIPEIWAKPKSKDYRQCINQFRNQKKPYQMERNGYLTVHANGGLNQMRLGICDMVGIAKIMNATLVIPSLDHNSYWTDSSEFKDIFDVTKFIQVLKDDVEIVAKLPPEYEKITPLRMTDEHPWSRADYYEQGQVLKLKKHKVMHVTHANSRLGNNGLPSHIQKLRCKANYNALKFTPDIEKFAQKLVKRLRTKSDPWYIALHLRYEKDMLAFTGCSHNLTAAEDEELAEMREKTPYWYEPKIIDSKAKRLAGDCPLTPREAALFLKAMGYPSNSKIYIVAGEIYGKDSLAALIAEYPNVITHFDLAREKELEPFKPFPNKLAAIDYTVALESDVFVYTFDGNMAKAVQGHRAFQGYRRTLNPDRKRIVNLVDEMDEGLISWKYFSFEVKKLHGDRQGAPHKREPGLHRKTEEAFYANPYPDC</sequence>
<dbReference type="PANTHER" id="PTHR31741">
    <property type="entry name" value="OS02G0726500 PROTEIN-RELATED"/>
    <property type="match status" value="1"/>
</dbReference>
<dbReference type="InterPro" id="IPR019378">
    <property type="entry name" value="GDP-Fuc_O-FucTrfase"/>
</dbReference>
<evidence type="ECO:0000256" key="11">
    <source>
        <dbReference type="ARBA" id="ARBA00023253"/>
    </source>
</evidence>
<keyword evidence="10" id="KW-0325">Glycoprotein</keyword>
<comment type="caution">
    <text evidence="15">The sequence shown here is derived from an EMBL/GenBank/DDBJ whole genome shotgun (WGS) entry which is preliminary data.</text>
</comment>
<accession>A0AAP0PW85</accession>
<dbReference type="EMBL" id="JBBNAG010000002">
    <property type="protein sequence ID" value="KAK9158722.1"/>
    <property type="molecule type" value="Genomic_DNA"/>
</dbReference>
<dbReference type="Pfam" id="PF10250">
    <property type="entry name" value="O-FucT"/>
    <property type="match status" value="1"/>
</dbReference>
<dbReference type="GO" id="GO:0016020">
    <property type="term" value="C:membrane"/>
    <property type="evidence" value="ECO:0007669"/>
    <property type="project" value="UniProtKB-SubCell"/>
</dbReference>
<evidence type="ECO:0000256" key="5">
    <source>
        <dbReference type="ARBA" id="ARBA00022679"/>
    </source>
</evidence>
<evidence type="ECO:0000256" key="2">
    <source>
        <dbReference type="ARBA" id="ARBA00004881"/>
    </source>
</evidence>
<dbReference type="PANTHER" id="PTHR31741:SF4">
    <property type="entry name" value="O-FUCOSYLTRANSFERASE 28"/>
    <property type="match status" value="1"/>
</dbReference>
<dbReference type="Proteomes" id="UP001419268">
    <property type="component" value="Unassembled WGS sequence"/>
</dbReference>
<comment type="similarity">
    <text evidence="3">Belongs to the glycosyltransferase GT106 family.</text>
</comment>
<dbReference type="AlphaFoldDB" id="A0AAP0PW85"/>